<dbReference type="FunFam" id="1.10.287.130:FF:000001">
    <property type="entry name" value="Two-component sensor histidine kinase"/>
    <property type="match status" value="1"/>
</dbReference>
<keyword evidence="9" id="KW-0547">Nucleotide-binding</keyword>
<keyword evidence="5" id="KW-1003">Cell membrane</keyword>
<dbReference type="GO" id="GO:0005524">
    <property type="term" value="F:ATP binding"/>
    <property type="evidence" value="ECO:0007669"/>
    <property type="project" value="UniProtKB-KW"/>
</dbReference>
<evidence type="ECO:0000256" key="14">
    <source>
        <dbReference type="ARBA" id="ARBA00023136"/>
    </source>
</evidence>
<keyword evidence="7" id="KW-0808">Transferase</keyword>
<dbReference type="InterPro" id="IPR004358">
    <property type="entry name" value="Sig_transdc_His_kin-like_C"/>
</dbReference>
<evidence type="ECO:0000256" key="5">
    <source>
        <dbReference type="ARBA" id="ARBA00022475"/>
    </source>
</evidence>
<keyword evidence="6" id="KW-0597">Phosphoprotein</keyword>
<dbReference type="PANTHER" id="PTHR45453">
    <property type="entry name" value="PHOSPHATE REGULON SENSOR PROTEIN PHOR"/>
    <property type="match status" value="1"/>
</dbReference>
<dbReference type="SMART" id="SM00387">
    <property type="entry name" value="HATPase_c"/>
    <property type="match status" value="1"/>
</dbReference>
<evidence type="ECO:0000256" key="9">
    <source>
        <dbReference type="ARBA" id="ARBA00022741"/>
    </source>
</evidence>
<keyword evidence="11" id="KW-0067">ATP-binding</keyword>
<dbReference type="InterPro" id="IPR050351">
    <property type="entry name" value="BphY/WalK/GraS-like"/>
</dbReference>
<keyword evidence="8" id="KW-0812">Transmembrane</keyword>
<comment type="caution">
    <text evidence="16">The sequence shown here is derived from an EMBL/GenBank/DDBJ whole genome shotgun (WGS) entry which is preliminary data.</text>
</comment>
<dbReference type="CDD" id="cd00082">
    <property type="entry name" value="HisKA"/>
    <property type="match status" value="1"/>
</dbReference>
<dbReference type="InterPro" id="IPR035965">
    <property type="entry name" value="PAS-like_dom_sf"/>
</dbReference>
<dbReference type="RefSeq" id="WP_163651552.1">
    <property type="nucleotide sequence ID" value="NZ_JAAGRN010000002.1"/>
</dbReference>
<proteinExistence type="predicted"/>
<comment type="catalytic activity">
    <reaction evidence="1">
        <text>ATP + protein L-histidine = ADP + protein N-phospho-L-histidine.</text>
        <dbReference type="EC" id="2.7.13.3"/>
    </reaction>
</comment>
<dbReference type="NCBIfam" id="TIGR02966">
    <property type="entry name" value="phoR_proteo"/>
    <property type="match status" value="1"/>
</dbReference>
<keyword evidence="14" id="KW-0472">Membrane</keyword>
<dbReference type="InterPro" id="IPR036890">
    <property type="entry name" value="HATPase_C_sf"/>
</dbReference>
<evidence type="ECO:0000256" key="10">
    <source>
        <dbReference type="ARBA" id="ARBA00022777"/>
    </source>
</evidence>
<dbReference type="InterPro" id="IPR021766">
    <property type="entry name" value="PhoR_N"/>
</dbReference>
<protein>
    <recommendedName>
        <fullName evidence="3">histidine kinase</fullName>
        <ecNumber evidence="3">2.7.13.3</ecNumber>
    </recommendedName>
</protein>
<evidence type="ECO:0000313" key="16">
    <source>
        <dbReference type="EMBL" id="NDY82235.1"/>
    </source>
</evidence>
<dbReference type="Gene3D" id="3.30.450.20">
    <property type="entry name" value="PAS domain"/>
    <property type="match status" value="1"/>
</dbReference>
<evidence type="ECO:0000256" key="3">
    <source>
        <dbReference type="ARBA" id="ARBA00012438"/>
    </source>
</evidence>
<evidence type="ECO:0000256" key="7">
    <source>
        <dbReference type="ARBA" id="ARBA00022679"/>
    </source>
</evidence>
<dbReference type="SUPFAM" id="SSF55785">
    <property type="entry name" value="PYP-like sensor domain (PAS domain)"/>
    <property type="match status" value="1"/>
</dbReference>
<dbReference type="SMART" id="SM00388">
    <property type="entry name" value="HisKA"/>
    <property type="match status" value="1"/>
</dbReference>
<dbReference type="InterPro" id="IPR003661">
    <property type="entry name" value="HisK_dim/P_dom"/>
</dbReference>
<dbReference type="Pfam" id="PF11808">
    <property type="entry name" value="PhoR"/>
    <property type="match status" value="1"/>
</dbReference>
<dbReference type="Pfam" id="PF00512">
    <property type="entry name" value="HisKA"/>
    <property type="match status" value="1"/>
</dbReference>
<evidence type="ECO:0000256" key="13">
    <source>
        <dbReference type="ARBA" id="ARBA00023012"/>
    </source>
</evidence>
<dbReference type="InterPro" id="IPR014310">
    <property type="entry name" value="Sig_transdc_His_kinase_PhoR"/>
</dbReference>
<gene>
    <name evidence="16" type="primary">phoR</name>
    <name evidence="16" type="ORF">G3I67_03220</name>
</gene>
<dbReference type="FunFam" id="3.30.565.10:FF:000006">
    <property type="entry name" value="Sensor histidine kinase WalK"/>
    <property type="match status" value="1"/>
</dbReference>
<evidence type="ECO:0000256" key="4">
    <source>
        <dbReference type="ARBA" id="ARBA00022448"/>
    </source>
</evidence>
<dbReference type="EMBL" id="JAAGRN010000002">
    <property type="protein sequence ID" value="NDY82235.1"/>
    <property type="molecule type" value="Genomic_DNA"/>
</dbReference>
<evidence type="ECO:0000259" key="15">
    <source>
        <dbReference type="PROSITE" id="PS50109"/>
    </source>
</evidence>
<evidence type="ECO:0000256" key="6">
    <source>
        <dbReference type="ARBA" id="ARBA00022553"/>
    </source>
</evidence>
<dbReference type="GO" id="GO:0004721">
    <property type="term" value="F:phosphoprotein phosphatase activity"/>
    <property type="evidence" value="ECO:0007669"/>
    <property type="project" value="InterPro"/>
</dbReference>
<dbReference type="Gene3D" id="1.10.287.130">
    <property type="match status" value="1"/>
</dbReference>
<dbReference type="GO" id="GO:0005886">
    <property type="term" value="C:plasma membrane"/>
    <property type="evidence" value="ECO:0007669"/>
    <property type="project" value="UniProtKB-SubCell"/>
</dbReference>
<dbReference type="SUPFAM" id="SSF55874">
    <property type="entry name" value="ATPase domain of HSP90 chaperone/DNA topoisomerase II/histidine kinase"/>
    <property type="match status" value="1"/>
</dbReference>
<dbReference type="PANTHER" id="PTHR45453:SF1">
    <property type="entry name" value="PHOSPHATE REGULON SENSOR PROTEIN PHOR"/>
    <property type="match status" value="1"/>
</dbReference>
<sequence>MSWQRTLVFFLVCTFCAVGIEYVFNTSIGWVLLALACGIILVYRRHQAVRVGAWLTNIDLDPPADVGPWDDLTAALYHQNRQQKALIAELRQTNEAFMSAAMALPIGAVTLNKDFQIRWFNPAAESQLHLKVNQDIGQSVLNLLRSPEFIAYANQPSWPDPIVLTRSSGATEQRIMLRLIPYSTDMLLLITRDLTQIEKLETTRRDFVANVSHEMRTPLTVLGGFLETLMDAPKDAFTREQIHHYLNLMHEQSNRMQALVADLLTLSDLETSTSRDQEEVDMPLLIQNARQQIEALSGGRHRFEWNIASNLNLFGQSTELSSAITNLLTNAVRYTPDGGLINVKWSSDPEGRAIYSVSDTGIGIASEHLPRLSERFYRVDRGRSREVGGTGLGLAITKHVAMRHDADLKIQSKLGQGSTFSLVFPSKRVLIPN</sequence>
<dbReference type="InterPro" id="IPR005467">
    <property type="entry name" value="His_kinase_dom"/>
</dbReference>
<evidence type="ECO:0000256" key="8">
    <source>
        <dbReference type="ARBA" id="ARBA00022692"/>
    </source>
</evidence>
<dbReference type="SUPFAM" id="SSF47384">
    <property type="entry name" value="Homodimeric domain of signal transducing histidine kinase"/>
    <property type="match status" value="1"/>
</dbReference>
<keyword evidence="13" id="KW-0902">Two-component regulatory system</keyword>
<accession>A0A6B2R469</accession>
<dbReference type="EC" id="2.7.13.3" evidence="3"/>
<reference evidence="16" key="1">
    <citation type="submission" date="2020-02" db="EMBL/GenBank/DDBJ databases">
        <authorList>
            <person name="Chen W.-M."/>
        </authorList>
    </citation>
    <scope>NUCLEOTIDE SEQUENCE</scope>
    <source>
        <strain evidence="16">NBD-18</strain>
    </source>
</reference>
<evidence type="ECO:0000256" key="11">
    <source>
        <dbReference type="ARBA" id="ARBA00022840"/>
    </source>
</evidence>
<dbReference type="InterPro" id="IPR036097">
    <property type="entry name" value="HisK_dim/P_sf"/>
</dbReference>
<dbReference type="Gene3D" id="3.30.565.10">
    <property type="entry name" value="Histidine kinase-like ATPase, C-terminal domain"/>
    <property type="match status" value="1"/>
</dbReference>
<evidence type="ECO:0000256" key="12">
    <source>
        <dbReference type="ARBA" id="ARBA00022989"/>
    </source>
</evidence>
<comment type="subcellular location">
    <subcellularLocation>
        <location evidence="2">Cell inner membrane</location>
        <topology evidence="2">Multi-pass membrane protein</topology>
    </subcellularLocation>
</comment>
<organism evidence="16">
    <name type="scientific">Sheuella amnicola</name>
    <dbReference type="NCBI Taxonomy" id="2707330"/>
    <lineage>
        <taxon>Bacteria</taxon>
        <taxon>Pseudomonadati</taxon>
        <taxon>Pseudomonadota</taxon>
        <taxon>Betaproteobacteria</taxon>
        <taxon>Burkholderiales</taxon>
        <taxon>Alcaligenaceae</taxon>
        <taxon>Sheuella</taxon>
    </lineage>
</organism>
<keyword evidence="4" id="KW-0813">Transport</keyword>
<dbReference type="Pfam" id="PF02518">
    <property type="entry name" value="HATPase_c"/>
    <property type="match status" value="1"/>
</dbReference>
<keyword evidence="12" id="KW-1133">Transmembrane helix</keyword>
<evidence type="ECO:0000256" key="2">
    <source>
        <dbReference type="ARBA" id="ARBA00004429"/>
    </source>
</evidence>
<dbReference type="GO" id="GO:0000155">
    <property type="term" value="F:phosphorelay sensor kinase activity"/>
    <property type="evidence" value="ECO:0007669"/>
    <property type="project" value="InterPro"/>
</dbReference>
<keyword evidence="10 16" id="KW-0418">Kinase</keyword>
<dbReference type="PRINTS" id="PR00344">
    <property type="entry name" value="BCTRLSENSOR"/>
</dbReference>
<dbReference type="AlphaFoldDB" id="A0A6B2R469"/>
<evidence type="ECO:0000256" key="1">
    <source>
        <dbReference type="ARBA" id="ARBA00000085"/>
    </source>
</evidence>
<dbReference type="PROSITE" id="PS50109">
    <property type="entry name" value="HIS_KIN"/>
    <property type="match status" value="1"/>
</dbReference>
<name>A0A6B2R469_9BURK</name>
<feature type="domain" description="Histidine kinase" evidence="15">
    <location>
        <begin position="210"/>
        <end position="428"/>
    </location>
</feature>
<dbReference type="GO" id="GO:0016036">
    <property type="term" value="P:cellular response to phosphate starvation"/>
    <property type="evidence" value="ECO:0007669"/>
    <property type="project" value="TreeGrafter"/>
</dbReference>
<dbReference type="InterPro" id="IPR003594">
    <property type="entry name" value="HATPase_dom"/>
</dbReference>